<keyword evidence="4 6" id="KW-0862">Zinc</keyword>
<evidence type="ECO:0000259" key="7">
    <source>
        <dbReference type="SMART" id="SM00829"/>
    </source>
</evidence>
<evidence type="ECO:0000256" key="5">
    <source>
        <dbReference type="ARBA" id="ARBA00023002"/>
    </source>
</evidence>
<dbReference type="PANTHER" id="PTHR43161">
    <property type="entry name" value="SORBITOL DEHYDROGENASE"/>
    <property type="match status" value="1"/>
</dbReference>
<dbReference type="InterPro" id="IPR020843">
    <property type="entry name" value="ER"/>
</dbReference>
<dbReference type="Gene3D" id="3.40.50.720">
    <property type="entry name" value="NAD(P)-binding Rossmann-like Domain"/>
    <property type="match status" value="1"/>
</dbReference>
<feature type="domain" description="Enoyl reductase (ER)" evidence="7">
    <location>
        <begin position="21"/>
        <end position="344"/>
    </location>
</feature>
<dbReference type="InterPro" id="IPR013154">
    <property type="entry name" value="ADH-like_N"/>
</dbReference>
<protein>
    <submittedName>
        <fullName evidence="8">NAD(P)-dependent alcohol dehydrogenase</fullName>
    </submittedName>
</protein>
<keyword evidence="5" id="KW-0560">Oxidoreductase</keyword>
<dbReference type="InterPro" id="IPR036291">
    <property type="entry name" value="NAD(P)-bd_dom_sf"/>
</dbReference>
<dbReference type="InterPro" id="IPR013149">
    <property type="entry name" value="ADH-like_C"/>
</dbReference>
<dbReference type="PANTHER" id="PTHR43161:SF9">
    <property type="entry name" value="SORBITOL DEHYDROGENASE"/>
    <property type="match status" value="1"/>
</dbReference>
<dbReference type="SUPFAM" id="SSF51735">
    <property type="entry name" value="NAD(P)-binding Rossmann-fold domains"/>
    <property type="match status" value="1"/>
</dbReference>
<dbReference type="InterPro" id="IPR011032">
    <property type="entry name" value="GroES-like_sf"/>
</dbReference>
<dbReference type="EMBL" id="CP090958">
    <property type="protein sequence ID" value="WGW12803.1"/>
    <property type="molecule type" value="Genomic_DNA"/>
</dbReference>
<evidence type="ECO:0000313" key="8">
    <source>
        <dbReference type="EMBL" id="WGW12803.1"/>
    </source>
</evidence>
<accession>A0ABY8QUY3</accession>
<name>A0ABY8QUY3_9MICO</name>
<dbReference type="SUPFAM" id="SSF50129">
    <property type="entry name" value="GroES-like"/>
    <property type="match status" value="1"/>
</dbReference>
<sequence length="369" mass="37780">MTMSAVAVDSVPATMRASVLTSPGEVGIEDRPVPTAQAGEVLVRIGSVGVCGSDVHYYQHGRIADFVVRQPLVLGHEAGGTIVDVGAGVPSERLGQRVALEPGVPCRVCDQCKHGRYNLCPDVRFLATPPIDGAFAEYLAIAADFAHPIPDSISDDAAGLLEPLSVGIWACQKANVGPGSTVLITGAGPIGILTTQVASAFGATDITVTDVSAERLRVARTFGATRVINVTEDEMPGLSVESYIDCSGVPSAVVAGIRSTAPAGHIVLVGMGADEISIPVGVLQGRELKLTGAFRYANTYPTAIAMAEAGLVDLDALVTATFDLGHVVEALEHSQLPTSMKAIVRPGGLADDGRPAAGGMAASGNLATP</sequence>
<evidence type="ECO:0000256" key="3">
    <source>
        <dbReference type="ARBA" id="ARBA00022723"/>
    </source>
</evidence>
<dbReference type="Pfam" id="PF00107">
    <property type="entry name" value="ADH_zinc_N"/>
    <property type="match status" value="1"/>
</dbReference>
<evidence type="ECO:0000256" key="6">
    <source>
        <dbReference type="RuleBase" id="RU361277"/>
    </source>
</evidence>
<evidence type="ECO:0000256" key="4">
    <source>
        <dbReference type="ARBA" id="ARBA00022833"/>
    </source>
</evidence>
<dbReference type="SMART" id="SM00829">
    <property type="entry name" value="PKS_ER"/>
    <property type="match status" value="1"/>
</dbReference>
<evidence type="ECO:0000256" key="2">
    <source>
        <dbReference type="ARBA" id="ARBA00008072"/>
    </source>
</evidence>
<dbReference type="CDD" id="cd05285">
    <property type="entry name" value="sorbitol_DH"/>
    <property type="match status" value="1"/>
</dbReference>
<evidence type="ECO:0000256" key="1">
    <source>
        <dbReference type="ARBA" id="ARBA00001947"/>
    </source>
</evidence>
<dbReference type="Proteomes" id="UP001209083">
    <property type="component" value="Chromosome"/>
</dbReference>
<reference evidence="8 9" key="1">
    <citation type="submission" date="2023-05" db="EMBL/GenBank/DDBJ databases">
        <title>Lithophilousrod everest ZFBP1038 complete genpme.</title>
        <authorList>
            <person name="Tian M."/>
        </authorList>
    </citation>
    <scope>NUCLEOTIDE SEQUENCE [LARGE SCALE GENOMIC DNA]</scope>
    <source>
        <strain evidence="8 9">ZFBP1038</strain>
    </source>
</reference>
<dbReference type="InterPro" id="IPR045306">
    <property type="entry name" value="SDH-like"/>
</dbReference>
<gene>
    <name evidence="8" type="ORF">LWF01_03240</name>
</gene>
<dbReference type="Gene3D" id="3.90.180.10">
    <property type="entry name" value="Medium-chain alcohol dehydrogenases, catalytic domain"/>
    <property type="match status" value="1"/>
</dbReference>
<organism evidence="8 9">
    <name type="scientific">Saxibacter everestensis</name>
    <dbReference type="NCBI Taxonomy" id="2909229"/>
    <lineage>
        <taxon>Bacteria</taxon>
        <taxon>Bacillati</taxon>
        <taxon>Actinomycetota</taxon>
        <taxon>Actinomycetes</taxon>
        <taxon>Micrococcales</taxon>
        <taxon>Brevibacteriaceae</taxon>
        <taxon>Saxibacter</taxon>
    </lineage>
</organism>
<proteinExistence type="inferred from homology"/>
<dbReference type="Pfam" id="PF08240">
    <property type="entry name" value="ADH_N"/>
    <property type="match status" value="1"/>
</dbReference>
<keyword evidence="9" id="KW-1185">Reference proteome</keyword>
<keyword evidence="3 6" id="KW-0479">Metal-binding</keyword>
<dbReference type="PROSITE" id="PS00059">
    <property type="entry name" value="ADH_ZINC"/>
    <property type="match status" value="1"/>
</dbReference>
<comment type="cofactor">
    <cofactor evidence="1 6">
        <name>Zn(2+)</name>
        <dbReference type="ChEBI" id="CHEBI:29105"/>
    </cofactor>
</comment>
<comment type="similarity">
    <text evidence="2 6">Belongs to the zinc-containing alcohol dehydrogenase family.</text>
</comment>
<dbReference type="InterPro" id="IPR002328">
    <property type="entry name" value="ADH_Zn_CS"/>
</dbReference>
<evidence type="ECO:0000313" key="9">
    <source>
        <dbReference type="Proteomes" id="UP001209083"/>
    </source>
</evidence>